<dbReference type="PANTHER" id="PTHR42949:SF3">
    <property type="entry name" value="ANAEROBIC GLYCEROL-3-PHOSPHATE DEHYDROGENASE SUBUNIT B"/>
    <property type="match status" value="1"/>
</dbReference>
<sequence length="109" mass="12190">MKSINDRSQNIGSFVSQADDTIIICRCEEITKGEIRQAIHDGMFTVNEIRRYLRAGMGLCQGQTCGKLVKNLIARELCVIPDQLDPATSRSPMRPVEMKVLGNEEVTHV</sequence>
<dbReference type="EC" id="1.4.99.5" evidence="3"/>
<proteinExistence type="predicted"/>
<evidence type="ECO:0000313" key="6">
    <source>
        <dbReference type="Proteomes" id="UP000176244"/>
    </source>
</evidence>
<dbReference type="PANTHER" id="PTHR42949">
    <property type="entry name" value="ANAEROBIC GLYCEROL-3-PHOSPHATE DEHYDROGENASE SUBUNIT B"/>
    <property type="match status" value="1"/>
</dbReference>
<evidence type="ECO:0000259" key="2">
    <source>
        <dbReference type="Pfam" id="PF04324"/>
    </source>
</evidence>
<dbReference type="InterPro" id="IPR051691">
    <property type="entry name" value="Metab_Enz_Cyan_OpOx_G3PDH"/>
</dbReference>
<feature type="domain" description="BFD-like [2Fe-2S]-binding" evidence="2">
    <location>
        <begin position="23"/>
        <end position="74"/>
    </location>
</feature>
<dbReference type="Gene3D" id="1.10.10.1100">
    <property type="entry name" value="BFD-like [2Fe-2S]-binding domain"/>
    <property type="match status" value="1"/>
</dbReference>
<dbReference type="GO" id="GO:0050622">
    <property type="term" value="F:glycine dehydrogenase (cyanide-forming) activity"/>
    <property type="evidence" value="ECO:0007669"/>
    <property type="project" value="UniProtKB-EC"/>
</dbReference>
<keyword evidence="8" id="KW-1185">Reference proteome</keyword>
<evidence type="ECO:0000313" key="4">
    <source>
        <dbReference type="EMBL" id="TYC84810.1"/>
    </source>
</evidence>
<evidence type="ECO:0000313" key="8">
    <source>
        <dbReference type="Proteomes" id="UP001163550"/>
    </source>
</evidence>
<keyword evidence="1 3" id="KW-0560">Oxidoreductase</keyword>
<dbReference type="Pfam" id="PF04324">
    <property type="entry name" value="Fer2_BFD"/>
    <property type="match status" value="1"/>
</dbReference>
<dbReference type="EMBL" id="VSLA01000024">
    <property type="protein sequence ID" value="TYC84810.1"/>
    <property type="molecule type" value="Genomic_DNA"/>
</dbReference>
<evidence type="ECO:0000313" key="3">
    <source>
        <dbReference type="EMBL" id="OFV69737.1"/>
    </source>
</evidence>
<dbReference type="Proteomes" id="UP000176244">
    <property type="component" value="Unassembled WGS sequence"/>
</dbReference>
<dbReference type="Proteomes" id="UP001163550">
    <property type="component" value="Chromosome"/>
</dbReference>
<evidence type="ECO:0000256" key="1">
    <source>
        <dbReference type="ARBA" id="ARBA00023002"/>
    </source>
</evidence>
<dbReference type="AlphaFoldDB" id="A0A1F2PEA5"/>
<protein>
    <submittedName>
        <fullName evidence="4">(2Fe-2S)-binding protein</fullName>
    </submittedName>
    <submittedName>
        <fullName evidence="3">Hydrogen cyanide synthase subunit HcnB</fullName>
        <ecNumber evidence="3">1.4.99.5</ecNumber>
    </submittedName>
</protein>
<dbReference type="EMBL" id="LKEU01000037">
    <property type="protein sequence ID" value="OFV69737.1"/>
    <property type="molecule type" value="Genomic_DNA"/>
</dbReference>
<reference evidence="5" key="3">
    <citation type="submission" date="2021-11" db="EMBL/GenBank/DDBJ databases">
        <title>Isoprene-degrading acetogen.</title>
        <authorList>
            <person name="Yang Y."/>
            <person name="Jin H."/>
            <person name="Yan J."/>
        </authorList>
    </citation>
    <scope>NUCLEOTIDE SEQUENCE</scope>
    <source>
        <strain evidence="5">Berkeley</strain>
    </source>
</reference>
<reference evidence="3 6" key="1">
    <citation type="submission" date="2015-09" db="EMBL/GenBank/DDBJ databases">
        <title>Genome sequence of Acetobacterium wieringae DSM 1911.</title>
        <authorList>
            <person name="Poehlein A."/>
            <person name="Bengelsdorf F.R."/>
            <person name="Schiel-Bengelsdorf B."/>
            <person name="Duerre P."/>
            <person name="Daniel R."/>
        </authorList>
    </citation>
    <scope>NUCLEOTIDE SEQUENCE [LARGE SCALE GENOMIC DNA]</scope>
    <source>
        <strain evidence="3 6">DSM 1911</strain>
    </source>
</reference>
<name>A0A1F2PEA5_9FIRM</name>
<dbReference type="Proteomes" id="UP000322619">
    <property type="component" value="Unassembled WGS sequence"/>
</dbReference>
<dbReference type="RefSeq" id="WP_070372136.1">
    <property type="nucleotide sequence ID" value="NZ_CABIIK010000007.1"/>
</dbReference>
<gene>
    <name evidence="3" type="primary">hcnB_2</name>
    <name evidence="3" type="ORF">ACWI_28750</name>
    <name evidence="4" type="ORF">FXB42_10785</name>
    <name evidence="5" type="ORF">LNN31_07095</name>
</gene>
<dbReference type="OrthoDB" id="9801699at2"/>
<dbReference type="InterPro" id="IPR041854">
    <property type="entry name" value="BFD-like_2Fe2S-bd_dom_sf"/>
</dbReference>
<dbReference type="CDD" id="cd19946">
    <property type="entry name" value="GlpA-like_Fer2_BFD-like"/>
    <property type="match status" value="1"/>
</dbReference>
<dbReference type="STRING" id="52694.ACWI_28750"/>
<dbReference type="EMBL" id="CP087994">
    <property type="protein sequence ID" value="UYO64172.1"/>
    <property type="molecule type" value="Genomic_DNA"/>
</dbReference>
<evidence type="ECO:0000313" key="5">
    <source>
        <dbReference type="EMBL" id="UYO64172.1"/>
    </source>
</evidence>
<reference evidence="4 7" key="2">
    <citation type="submission" date="2019-08" db="EMBL/GenBank/DDBJ databases">
        <title>Isolation and enrichment of carboxydotrophic bacteria from anaerobic sludge for the production of bio-based chemicals from syngas.</title>
        <authorList>
            <person name="Antares A.L."/>
            <person name="Moreira J."/>
            <person name="Diender M."/>
            <person name="Parshina S.N."/>
            <person name="Stams A.J.M."/>
            <person name="Alves M."/>
            <person name="Alves J.I."/>
            <person name="Sousa D.Z."/>
        </authorList>
    </citation>
    <scope>NUCLEOTIDE SEQUENCE [LARGE SCALE GENOMIC DNA]</scope>
    <source>
        <strain evidence="4 7">JM</strain>
    </source>
</reference>
<accession>A0A1F2PEA5</accession>
<dbReference type="InterPro" id="IPR007419">
    <property type="entry name" value="BFD-like_2Fe2S-bd_dom"/>
</dbReference>
<organism evidence="3 6">
    <name type="scientific">Acetobacterium wieringae</name>
    <dbReference type="NCBI Taxonomy" id="52694"/>
    <lineage>
        <taxon>Bacteria</taxon>
        <taxon>Bacillati</taxon>
        <taxon>Bacillota</taxon>
        <taxon>Clostridia</taxon>
        <taxon>Eubacteriales</taxon>
        <taxon>Eubacteriaceae</taxon>
        <taxon>Acetobacterium</taxon>
    </lineage>
</organism>
<evidence type="ECO:0000313" key="7">
    <source>
        <dbReference type="Proteomes" id="UP000322619"/>
    </source>
</evidence>